<sequence length="327" mass="37801">MNNHLFIVCSPLQLRVALAIKKNYDGDIFHIIYLQTKSGLKQYVRKSLKCDFNTYHIADMDYAFFNIYRIVSYLKENVGDEGYAYIANANDLTVQYILSQIPSTMKLRTFDDGILNINTISDINQKIKEKKKLRYLLTRLCYKNTMSIRKIIENSSLHFTILDKNRTLNVKTDIVKLNILECNEILIDNDKSADVEIVNVFVGSKFKDILANKGGQQLEALIHKIRQLHQSFDNILYLRHPREMSSEVFSMNEVNVDSISEDYIYDLVRKGVVVNVIGFASTCQLNTMNLPNVRIILLKTNLIRNDILDSFSLFNKKEVVSIYDLDA</sequence>
<dbReference type="Proteomes" id="UP000503580">
    <property type="component" value="Chromosome"/>
</dbReference>
<dbReference type="InterPro" id="IPR012477">
    <property type="entry name" value="Glyco_transf_52"/>
</dbReference>
<dbReference type="EMBL" id="CP050321">
    <property type="protein sequence ID" value="QIR25486.1"/>
    <property type="molecule type" value="Genomic_DNA"/>
</dbReference>
<dbReference type="AlphaFoldDB" id="A0A6G9REX3"/>
<protein>
    <recommendedName>
        <fullName evidence="3">CMP-N-acetylneuraminate-beta-galactosamide-alpha-2, 3-sialyltransferase</fullName>
    </recommendedName>
</protein>
<reference evidence="1 2" key="1">
    <citation type="submission" date="2020-02" db="EMBL/GenBank/DDBJ databases">
        <title>Whole genome PO2S7.</title>
        <authorList>
            <person name="Singha K.M."/>
        </authorList>
    </citation>
    <scope>NUCLEOTIDE SEQUENCE [LARGE SCALE GENOMIC DNA]</scope>
    <source>
        <strain evidence="1 2">PO2S7</strain>
    </source>
</reference>
<accession>A0A6G9REX3</accession>
<gene>
    <name evidence="1" type="ORF">GY169_01175</name>
</gene>
<evidence type="ECO:0008006" key="3">
    <source>
        <dbReference type="Google" id="ProtNLM"/>
    </source>
</evidence>
<dbReference type="KEGG" id="kgn:GY169_01175"/>
<dbReference type="RefSeq" id="WP_167574813.1">
    <property type="nucleotide sequence ID" value="NZ_CP050321.1"/>
</dbReference>
<keyword evidence="2" id="KW-1185">Reference proteome</keyword>
<name>A0A6G9REX3_9ENTR</name>
<proteinExistence type="predicted"/>
<evidence type="ECO:0000313" key="1">
    <source>
        <dbReference type="EMBL" id="QIR25486.1"/>
    </source>
</evidence>
<organism evidence="1 2">
    <name type="scientific">Kluyvera genomosp. 3</name>
    <dbReference type="NCBI Taxonomy" id="2774055"/>
    <lineage>
        <taxon>Bacteria</taxon>
        <taxon>Pseudomonadati</taxon>
        <taxon>Pseudomonadota</taxon>
        <taxon>Gammaproteobacteria</taxon>
        <taxon>Enterobacterales</taxon>
        <taxon>Enterobacteriaceae</taxon>
        <taxon>Kluyvera</taxon>
    </lineage>
</organism>
<dbReference type="Pfam" id="PF07922">
    <property type="entry name" value="Glyco_transf_52"/>
    <property type="match status" value="1"/>
</dbReference>
<evidence type="ECO:0000313" key="2">
    <source>
        <dbReference type="Proteomes" id="UP000503580"/>
    </source>
</evidence>